<evidence type="ECO:0000313" key="2">
    <source>
        <dbReference type="EMBL" id="KAF2675686.1"/>
    </source>
</evidence>
<dbReference type="AlphaFoldDB" id="A0A6G1IBV9"/>
<feature type="chain" id="PRO_5026328836" evidence="1">
    <location>
        <begin position="27"/>
        <end position="253"/>
    </location>
</feature>
<feature type="signal peptide" evidence="1">
    <location>
        <begin position="1"/>
        <end position="26"/>
    </location>
</feature>
<gene>
    <name evidence="2" type="ORF">K458DRAFT_471206</name>
</gene>
<dbReference type="OrthoDB" id="3794114at2759"/>
<accession>A0A6G1IBV9</accession>
<protein>
    <submittedName>
        <fullName evidence="2">Uncharacterized protein</fullName>
    </submittedName>
</protein>
<dbReference type="Proteomes" id="UP000799291">
    <property type="component" value="Unassembled WGS sequence"/>
</dbReference>
<sequence length="253" mass="28015">MANMRLSISNMLTGVLAMGQLTCALAVHPQSPSNHTTGAPLRCTYEDDSCTQYGVERRMNPANTPRPLRMESPNGWGTTWTGYVKEPPLPIPAWTRNTIRAYAKEGYEMIMASGNANEVTIVSAVWSPGRGVWLGSIPHGAGAAQFPPTCRDNAPRLWRELEHRTPIDTPAGEAPTLWHAEDMALLEYERTPRHVVVGGQPSRGNYPVGMFIASYGRRFRNEGPKVQPPCSGREARITPNCFEVLRTLDVHHQ</sequence>
<name>A0A6G1IBV9_9PLEO</name>
<evidence type="ECO:0000256" key="1">
    <source>
        <dbReference type="SAM" id="SignalP"/>
    </source>
</evidence>
<dbReference type="EMBL" id="MU005652">
    <property type="protein sequence ID" value="KAF2675686.1"/>
    <property type="molecule type" value="Genomic_DNA"/>
</dbReference>
<proteinExistence type="predicted"/>
<organism evidence="2 3">
    <name type="scientific">Lentithecium fluviatile CBS 122367</name>
    <dbReference type="NCBI Taxonomy" id="1168545"/>
    <lineage>
        <taxon>Eukaryota</taxon>
        <taxon>Fungi</taxon>
        <taxon>Dikarya</taxon>
        <taxon>Ascomycota</taxon>
        <taxon>Pezizomycotina</taxon>
        <taxon>Dothideomycetes</taxon>
        <taxon>Pleosporomycetidae</taxon>
        <taxon>Pleosporales</taxon>
        <taxon>Massarineae</taxon>
        <taxon>Lentitheciaceae</taxon>
        <taxon>Lentithecium</taxon>
    </lineage>
</organism>
<keyword evidence="1" id="KW-0732">Signal</keyword>
<keyword evidence="3" id="KW-1185">Reference proteome</keyword>
<evidence type="ECO:0000313" key="3">
    <source>
        <dbReference type="Proteomes" id="UP000799291"/>
    </source>
</evidence>
<reference evidence="2" key="1">
    <citation type="journal article" date="2020" name="Stud. Mycol.">
        <title>101 Dothideomycetes genomes: a test case for predicting lifestyles and emergence of pathogens.</title>
        <authorList>
            <person name="Haridas S."/>
            <person name="Albert R."/>
            <person name="Binder M."/>
            <person name="Bloem J."/>
            <person name="Labutti K."/>
            <person name="Salamov A."/>
            <person name="Andreopoulos B."/>
            <person name="Baker S."/>
            <person name="Barry K."/>
            <person name="Bills G."/>
            <person name="Bluhm B."/>
            <person name="Cannon C."/>
            <person name="Castanera R."/>
            <person name="Culley D."/>
            <person name="Daum C."/>
            <person name="Ezra D."/>
            <person name="Gonzalez J."/>
            <person name="Henrissat B."/>
            <person name="Kuo A."/>
            <person name="Liang C."/>
            <person name="Lipzen A."/>
            <person name="Lutzoni F."/>
            <person name="Magnuson J."/>
            <person name="Mondo S."/>
            <person name="Nolan M."/>
            <person name="Ohm R."/>
            <person name="Pangilinan J."/>
            <person name="Park H.-J."/>
            <person name="Ramirez L."/>
            <person name="Alfaro M."/>
            <person name="Sun H."/>
            <person name="Tritt A."/>
            <person name="Yoshinaga Y."/>
            <person name="Zwiers L.-H."/>
            <person name="Turgeon B."/>
            <person name="Goodwin S."/>
            <person name="Spatafora J."/>
            <person name="Crous P."/>
            <person name="Grigoriev I."/>
        </authorList>
    </citation>
    <scope>NUCLEOTIDE SEQUENCE</scope>
    <source>
        <strain evidence="2">CBS 122367</strain>
    </source>
</reference>